<reference evidence="1 2" key="1">
    <citation type="submission" date="2019-11" db="EMBL/GenBank/DDBJ databases">
        <title>Pedobacter sp. HMF7647 Genome sequencing and assembly.</title>
        <authorList>
            <person name="Kang H."/>
            <person name="Kim H."/>
            <person name="Joh K."/>
        </authorList>
    </citation>
    <scope>NUCLEOTIDE SEQUENCE [LARGE SCALE GENOMIC DNA]</scope>
    <source>
        <strain evidence="1 2">HMF7647</strain>
    </source>
</reference>
<dbReference type="EMBL" id="WVHT01000001">
    <property type="protein sequence ID" value="MXV49816.1"/>
    <property type="molecule type" value="Genomic_DNA"/>
</dbReference>
<organism evidence="1 2">
    <name type="scientific">Hufsiella arboris</name>
    <dbReference type="NCBI Taxonomy" id="2695275"/>
    <lineage>
        <taxon>Bacteria</taxon>
        <taxon>Pseudomonadati</taxon>
        <taxon>Bacteroidota</taxon>
        <taxon>Sphingobacteriia</taxon>
        <taxon>Sphingobacteriales</taxon>
        <taxon>Sphingobacteriaceae</taxon>
        <taxon>Hufsiella</taxon>
    </lineage>
</organism>
<dbReference type="AlphaFoldDB" id="A0A7K1Y5E4"/>
<comment type="caution">
    <text evidence="1">The sequence shown here is derived from an EMBL/GenBank/DDBJ whole genome shotgun (WGS) entry which is preliminary data.</text>
</comment>
<keyword evidence="2" id="KW-1185">Reference proteome</keyword>
<proteinExistence type="predicted"/>
<dbReference type="RefSeq" id="WP_160842982.1">
    <property type="nucleotide sequence ID" value="NZ_WVHT01000001.1"/>
</dbReference>
<name>A0A7K1Y5E4_9SPHI</name>
<protein>
    <submittedName>
        <fullName evidence="1">Uncharacterized protein</fullName>
    </submittedName>
</protein>
<accession>A0A7K1Y5E4</accession>
<gene>
    <name evidence="1" type="ORF">GS399_02455</name>
</gene>
<sequence>MAILNVSDLLNTMLGAAKESAAEKWPVMKDLATLSFKNISQNLVQIELMKLKGTITEEQSKLLIEMQKNAFKMMLLAQETVGLLIVEHTLNAALDAVRAVVNTAVGWTII</sequence>
<evidence type="ECO:0000313" key="1">
    <source>
        <dbReference type="EMBL" id="MXV49816.1"/>
    </source>
</evidence>
<dbReference type="Proteomes" id="UP000466586">
    <property type="component" value="Unassembled WGS sequence"/>
</dbReference>
<evidence type="ECO:0000313" key="2">
    <source>
        <dbReference type="Proteomes" id="UP000466586"/>
    </source>
</evidence>